<proteinExistence type="predicted"/>
<name>A0A5J5FVX6_9BACL</name>
<dbReference type="OrthoDB" id="9815009at2"/>
<evidence type="ECO:0000256" key="2">
    <source>
        <dbReference type="ARBA" id="ARBA00023163"/>
    </source>
</evidence>
<dbReference type="Pfam" id="PF08279">
    <property type="entry name" value="HTH_11"/>
    <property type="match status" value="1"/>
</dbReference>
<dbReference type="PANTHER" id="PTHR34580">
    <property type="match status" value="1"/>
</dbReference>
<sequence>MSKSKRLLELMLTVNRKRKFTVKELAREFRVSPRTILRDLQELEELGVPLYSEVGAHGGYRVLNERILPPIAFTEEEAVSLFFASHALRHYTAVPFRAEASSALGKFYHYMSADVRERIDQMRNRVDFVIPPRQAEAPHLPLLLKAAISSKVLRIGYRSSGHTAERDIQPIGIYASSGLWYCPAYCFLRQGVRLFRCDRIETAREVEDGPVSLDLREIHLGNWHEASGGEGALLRCRAELTEEGVRVCQAELGARGGVAVRQDGSGLLDSEIPSSELDYFARLFAGLGPSALVKEPPELIAAVRRLLLETLERYKK</sequence>
<dbReference type="Pfam" id="PF13280">
    <property type="entry name" value="WYL"/>
    <property type="match status" value="1"/>
</dbReference>
<keyword evidence="5" id="KW-1185">Reference proteome</keyword>
<dbReference type="InterPro" id="IPR051534">
    <property type="entry name" value="CBASS_pafABC_assoc_protein"/>
</dbReference>
<dbReference type="InterPro" id="IPR036388">
    <property type="entry name" value="WH-like_DNA-bd_sf"/>
</dbReference>
<dbReference type="InterPro" id="IPR026881">
    <property type="entry name" value="WYL_dom"/>
</dbReference>
<dbReference type="InterPro" id="IPR013196">
    <property type="entry name" value="HTH_11"/>
</dbReference>
<reference evidence="4 5" key="1">
    <citation type="submission" date="2019-09" db="EMBL/GenBank/DDBJ databases">
        <title>Bacillus ochoae sp. nov., Paenibacillus whitsoniae sp. nov., Paenibacillus spiritus sp. nov. Isolated from the Mars Exploration Rover during spacecraft assembly.</title>
        <authorList>
            <person name="Seuylemezian A."/>
            <person name="Vaishampayan P."/>
        </authorList>
    </citation>
    <scope>NUCLEOTIDE SEQUENCE [LARGE SCALE GENOMIC DNA]</scope>
    <source>
        <strain evidence="4 5">MER_111</strain>
    </source>
</reference>
<dbReference type="InterPro" id="IPR028349">
    <property type="entry name" value="PafC-like"/>
</dbReference>
<dbReference type="PANTHER" id="PTHR34580:SF9">
    <property type="entry name" value="SLL5097 PROTEIN"/>
    <property type="match status" value="1"/>
</dbReference>
<dbReference type="GO" id="GO:0003700">
    <property type="term" value="F:DNA-binding transcription factor activity"/>
    <property type="evidence" value="ECO:0007669"/>
    <property type="project" value="InterPro"/>
</dbReference>
<comment type="caution">
    <text evidence="4">The sequence shown here is derived from an EMBL/GenBank/DDBJ whole genome shotgun (WGS) entry which is preliminary data.</text>
</comment>
<dbReference type="PROSITE" id="PS51000">
    <property type="entry name" value="HTH_DEOR_2"/>
    <property type="match status" value="1"/>
</dbReference>
<dbReference type="RefSeq" id="WP_150459425.1">
    <property type="nucleotide sequence ID" value="NZ_VYKK01000028.1"/>
</dbReference>
<feature type="domain" description="HTH deoR-type" evidence="3">
    <location>
        <begin position="3"/>
        <end position="62"/>
    </location>
</feature>
<dbReference type="InterPro" id="IPR001034">
    <property type="entry name" value="DeoR_HTH"/>
</dbReference>
<dbReference type="InterPro" id="IPR036390">
    <property type="entry name" value="WH_DNA-bd_sf"/>
</dbReference>
<keyword evidence="2" id="KW-0804">Transcription</keyword>
<dbReference type="PIRSF" id="PIRSF016838">
    <property type="entry name" value="PafC"/>
    <property type="match status" value="1"/>
</dbReference>
<accession>A0A5J5FVX6</accession>
<keyword evidence="1" id="KW-0805">Transcription regulation</keyword>
<dbReference type="Proteomes" id="UP000367750">
    <property type="component" value="Unassembled WGS sequence"/>
</dbReference>
<dbReference type="SUPFAM" id="SSF46785">
    <property type="entry name" value="Winged helix' DNA-binding domain"/>
    <property type="match status" value="1"/>
</dbReference>
<evidence type="ECO:0000313" key="5">
    <source>
        <dbReference type="Proteomes" id="UP000367750"/>
    </source>
</evidence>
<dbReference type="InterPro" id="IPR057727">
    <property type="entry name" value="WCX_dom"/>
</dbReference>
<dbReference type="EMBL" id="VYKK01000028">
    <property type="protein sequence ID" value="KAA8997925.1"/>
    <property type="molecule type" value="Genomic_DNA"/>
</dbReference>
<dbReference type="AlphaFoldDB" id="A0A5J5FVX6"/>
<gene>
    <name evidence="4" type="ORF">F4V43_16850</name>
</gene>
<evidence type="ECO:0000313" key="4">
    <source>
        <dbReference type="EMBL" id="KAA8997925.1"/>
    </source>
</evidence>
<dbReference type="PROSITE" id="PS52050">
    <property type="entry name" value="WYL"/>
    <property type="match status" value="1"/>
</dbReference>
<evidence type="ECO:0000259" key="3">
    <source>
        <dbReference type="PROSITE" id="PS51000"/>
    </source>
</evidence>
<evidence type="ECO:0000256" key="1">
    <source>
        <dbReference type="ARBA" id="ARBA00023015"/>
    </source>
</evidence>
<protein>
    <submittedName>
        <fullName evidence="4">YafY family transcriptional regulator</fullName>
    </submittedName>
</protein>
<organism evidence="4 5">
    <name type="scientific">Paenibacillus spiritus</name>
    <dbReference type="NCBI Taxonomy" id="2496557"/>
    <lineage>
        <taxon>Bacteria</taxon>
        <taxon>Bacillati</taxon>
        <taxon>Bacillota</taxon>
        <taxon>Bacilli</taxon>
        <taxon>Bacillales</taxon>
        <taxon>Paenibacillaceae</taxon>
        <taxon>Paenibacillus</taxon>
    </lineage>
</organism>
<dbReference type="SMART" id="SM00420">
    <property type="entry name" value="HTH_DEOR"/>
    <property type="match status" value="1"/>
</dbReference>
<dbReference type="Gene3D" id="1.10.10.10">
    <property type="entry name" value="Winged helix-like DNA-binding domain superfamily/Winged helix DNA-binding domain"/>
    <property type="match status" value="1"/>
</dbReference>
<dbReference type="Pfam" id="PF25583">
    <property type="entry name" value="WCX"/>
    <property type="match status" value="1"/>
</dbReference>